<organism evidence="4 5">
    <name type="scientific">Streptomyces doebereineriae</name>
    <dbReference type="NCBI Taxonomy" id="3075528"/>
    <lineage>
        <taxon>Bacteria</taxon>
        <taxon>Bacillati</taxon>
        <taxon>Actinomycetota</taxon>
        <taxon>Actinomycetes</taxon>
        <taxon>Kitasatosporales</taxon>
        <taxon>Streptomycetaceae</taxon>
        <taxon>Streptomyces</taxon>
    </lineage>
</organism>
<gene>
    <name evidence="4" type="ORF">RNB18_08400</name>
</gene>
<dbReference type="InterPro" id="IPR020806">
    <property type="entry name" value="PKS_PP-bd"/>
</dbReference>
<keyword evidence="1" id="KW-0596">Phosphopantetheine</keyword>
<dbReference type="Proteomes" id="UP001183824">
    <property type="component" value="Unassembled WGS sequence"/>
</dbReference>
<feature type="domain" description="Carrier" evidence="3">
    <location>
        <begin position="10"/>
        <end position="85"/>
    </location>
</feature>
<dbReference type="InterPro" id="IPR036736">
    <property type="entry name" value="ACP-like_sf"/>
</dbReference>
<comment type="caution">
    <text evidence="4">The sequence shown here is derived from an EMBL/GenBank/DDBJ whole genome shotgun (WGS) entry which is preliminary data.</text>
</comment>
<protein>
    <submittedName>
        <fullName evidence="4">Acyl carrier protein</fullName>
    </submittedName>
</protein>
<evidence type="ECO:0000256" key="2">
    <source>
        <dbReference type="ARBA" id="ARBA00022553"/>
    </source>
</evidence>
<dbReference type="InterPro" id="IPR009081">
    <property type="entry name" value="PP-bd_ACP"/>
</dbReference>
<reference evidence="5" key="1">
    <citation type="submission" date="2023-07" db="EMBL/GenBank/DDBJ databases">
        <title>30 novel species of actinomycetes from the DSMZ collection.</title>
        <authorList>
            <person name="Nouioui I."/>
        </authorList>
    </citation>
    <scope>NUCLEOTIDE SEQUENCE [LARGE SCALE GENOMIC DNA]</scope>
    <source>
        <strain evidence="5">DSM 41640</strain>
    </source>
</reference>
<dbReference type="Gene3D" id="1.10.1200.10">
    <property type="entry name" value="ACP-like"/>
    <property type="match status" value="1"/>
</dbReference>
<keyword evidence="2" id="KW-0597">Phosphoprotein</keyword>
<dbReference type="RefSeq" id="WP_311713498.1">
    <property type="nucleotide sequence ID" value="NZ_JAVREZ010000002.1"/>
</dbReference>
<evidence type="ECO:0000313" key="4">
    <source>
        <dbReference type="EMBL" id="MDT0480193.1"/>
    </source>
</evidence>
<evidence type="ECO:0000259" key="3">
    <source>
        <dbReference type="PROSITE" id="PS50075"/>
    </source>
</evidence>
<sequence>MTDTTIAASVLDKEQLRDLVADVLDLDVTEVTDEAHFVDDLDVDSLMALEITVRLEKEYGVKLQETELAAITSLRGTYELLDRKLRDAQ</sequence>
<dbReference type="EMBL" id="JAVREZ010000002">
    <property type="protein sequence ID" value="MDT0480193.1"/>
    <property type="molecule type" value="Genomic_DNA"/>
</dbReference>
<dbReference type="PROSITE" id="PS50075">
    <property type="entry name" value="CARRIER"/>
    <property type="match status" value="1"/>
</dbReference>
<accession>A0ABU2V471</accession>
<dbReference type="Pfam" id="PF00550">
    <property type="entry name" value="PP-binding"/>
    <property type="match status" value="1"/>
</dbReference>
<proteinExistence type="predicted"/>
<dbReference type="SUPFAM" id="SSF47336">
    <property type="entry name" value="ACP-like"/>
    <property type="match status" value="1"/>
</dbReference>
<name>A0ABU2V471_9ACTN</name>
<evidence type="ECO:0000256" key="1">
    <source>
        <dbReference type="ARBA" id="ARBA00022450"/>
    </source>
</evidence>
<keyword evidence="5" id="KW-1185">Reference proteome</keyword>
<evidence type="ECO:0000313" key="5">
    <source>
        <dbReference type="Proteomes" id="UP001183824"/>
    </source>
</evidence>
<dbReference type="SMART" id="SM00823">
    <property type="entry name" value="PKS_PP"/>
    <property type="match status" value="1"/>
</dbReference>